<sequence length="166" mass="19242">MEEEKKVETNAEELKADHNEELKAEDDLQERLCFSDEEKDKDMDDDELTDEKREEHGDLGFEEEHEEITAASEERRRRKNLRYLLVLDRDAATTYFGVSVMCCFGSKSVGFVCGFNGSDFVWFREPPAVSYGFVWFRLFKSLGFGMPVKKHGLVFVWSRTLGGTFV</sequence>
<organism evidence="2 3">
    <name type="scientific">Artemisia annua</name>
    <name type="common">Sweet wormwood</name>
    <dbReference type="NCBI Taxonomy" id="35608"/>
    <lineage>
        <taxon>Eukaryota</taxon>
        <taxon>Viridiplantae</taxon>
        <taxon>Streptophyta</taxon>
        <taxon>Embryophyta</taxon>
        <taxon>Tracheophyta</taxon>
        <taxon>Spermatophyta</taxon>
        <taxon>Magnoliopsida</taxon>
        <taxon>eudicotyledons</taxon>
        <taxon>Gunneridae</taxon>
        <taxon>Pentapetalae</taxon>
        <taxon>asterids</taxon>
        <taxon>campanulids</taxon>
        <taxon>Asterales</taxon>
        <taxon>Asteraceae</taxon>
        <taxon>Asteroideae</taxon>
        <taxon>Anthemideae</taxon>
        <taxon>Artemisiinae</taxon>
        <taxon>Artemisia</taxon>
    </lineage>
</organism>
<comment type="caution">
    <text evidence="2">The sequence shown here is derived from an EMBL/GenBank/DDBJ whole genome shotgun (WGS) entry which is preliminary data.</text>
</comment>
<dbReference type="AlphaFoldDB" id="A0A2U1MEZ8"/>
<accession>A0A2U1MEZ8</accession>
<feature type="region of interest" description="Disordered" evidence="1">
    <location>
        <begin position="1"/>
        <end position="74"/>
    </location>
</feature>
<feature type="compositionally biased region" description="Basic and acidic residues" evidence="1">
    <location>
        <begin position="1"/>
        <end position="42"/>
    </location>
</feature>
<evidence type="ECO:0000313" key="3">
    <source>
        <dbReference type="Proteomes" id="UP000245207"/>
    </source>
</evidence>
<name>A0A2U1MEZ8_ARTAN</name>
<proteinExistence type="predicted"/>
<reference evidence="2 3" key="1">
    <citation type="journal article" date="2018" name="Mol. Plant">
        <title>The genome of Artemisia annua provides insight into the evolution of Asteraceae family and artemisinin biosynthesis.</title>
        <authorList>
            <person name="Shen Q."/>
            <person name="Zhang L."/>
            <person name="Liao Z."/>
            <person name="Wang S."/>
            <person name="Yan T."/>
            <person name="Shi P."/>
            <person name="Liu M."/>
            <person name="Fu X."/>
            <person name="Pan Q."/>
            <person name="Wang Y."/>
            <person name="Lv Z."/>
            <person name="Lu X."/>
            <person name="Zhang F."/>
            <person name="Jiang W."/>
            <person name="Ma Y."/>
            <person name="Chen M."/>
            <person name="Hao X."/>
            <person name="Li L."/>
            <person name="Tang Y."/>
            <person name="Lv G."/>
            <person name="Zhou Y."/>
            <person name="Sun X."/>
            <person name="Brodelius P.E."/>
            <person name="Rose J.K.C."/>
            <person name="Tang K."/>
        </authorList>
    </citation>
    <scope>NUCLEOTIDE SEQUENCE [LARGE SCALE GENOMIC DNA]</scope>
    <source>
        <strain evidence="3">cv. Huhao1</strain>
        <tissue evidence="2">Leaf</tissue>
    </source>
</reference>
<evidence type="ECO:0000313" key="2">
    <source>
        <dbReference type="EMBL" id="PWA59814.1"/>
    </source>
</evidence>
<keyword evidence="3" id="KW-1185">Reference proteome</keyword>
<feature type="compositionally biased region" description="Basic and acidic residues" evidence="1">
    <location>
        <begin position="50"/>
        <end position="59"/>
    </location>
</feature>
<evidence type="ECO:0000256" key="1">
    <source>
        <dbReference type="SAM" id="MobiDB-lite"/>
    </source>
</evidence>
<dbReference type="EMBL" id="PKPP01005526">
    <property type="protein sequence ID" value="PWA59814.1"/>
    <property type="molecule type" value="Genomic_DNA"/>
</dbReference>
<gene>
    <name evidence="2" type="ORF">CTI12_AA321570</name>
</gene>
<protein>
    <submittedName>
        <fullName evidence="2">Nucleotide-binding alpha-beta plait domain-containing protein</fullName>
    </submittedName>
</protein>
<dbReference type="Proteomes" id="UP000245207">
    <property type="component" value="Unassembled WGS sequence"/>
</dbReference>
<dbReference type="STRING" id="35608.A0A2U1MEZ8"/>